<comment type="caution">
    <text evidence="1">The sequence shown here is derived from an EMBL/GenBank/DDBJ whole genome shotgun (WGS) entry which is preliminary data.</text>
</comment>
<keyword evidence="2" id="KW-1185">Reference proteome</keyword>
<proteinExistence type="predicted"/>
<accession>A0A850PNR0</accession>
<name>A0A850PNR0_9MYCO</name>
<evidence type="ECO:0000313" key="1">
    <source>
        <dbReference type="EMBL" id="NVN52052.1"/>
    </source>
</evidence>
<sequence length="44" mass="4443">MGLWNRRCQVAAAADPNPAVDRTAVDRVAGAADPNPAAARAVVG</sequence>
<organism evidence="1 2">
    <name type="scientific">Mycolicibacterium hippocampi</name>
    <dbReference type="NCBI Taxonomy" id="659824"/>
    <lineage>
        <taxon>Bacteria</taxon>
        <taxon>Bacillati</taxon>
        <taxon>Actinomycetota</taxon>
        <taxon>Actinomycetes</taxon>
        <taxon>Mycobacteriales</taxon>
        <taxon>Mycobacteriaceae</taxon>
        <taxon>Mycolicibacterium</taxon>
    </lineage>
</organism>
<dbReference type="Proteomes" id="UP000570517">
    <property type="component" value="Unassembled WGS sequence"/>
</dbReference>
<feature type="non-terminal residue" evidence="1">
    <location>
        <position position="44"/>
    </location>
</feature>
<dbReference type="AlphaFoldDB" id="A0A850PNR0"/>
<gene>
    <name evidence="1" type="ORF">HLY00_718</name>
</gene>
<dbReference type="EMBL" id="JABFYL010000041">
    <property type="protein sequence ID" value="NVN52052.1"/>
    <property type="molecule type" value="Genomic_DNA"/>
</dbReference>
<protein>
    <submittedName>
        <fullName evidence="1">Uncharacterized protein</fullName>
    </submittedName>
</protein>
<reference evidence="1 2" key="1">
    <citation type="submission" date="2020-05" db="EMBL/GenBank/DDBJ databases">
        <title>Draft genome sequence of Mycobacterium hippocampi DL, isolated from European seabass, Dicentrarchus labrax, reared in fish farms.</title>
        <authorList>
            <person name="Stathopoulou P."/>
            <person name="Asimakis E."/>
            <person name="Tzokas K."/>
            <person name="Batargias C."/>
            <person name="Tsiamis G."/>
        </authorList>
    </citation>
    <scope>NUCLEOTIDE SEQUENCE [LARGE SCALE GENOMIC DNA]</scope>
    <source>
        <strain evidence="1 2">DL</strain>
    </source>
</reference>
<evidence type="ECO:0000313" key="2">
    <source>
        <dbReference type="Proteomes" id="UP000570517"/>
    </source>
</evidence>